<keyword evidence="2" id="KW-1185">Reference proteome</keyword>
<proteinExistence type="predicted"/>
<dbReference type="EMBL" id="BMAU01021250">
    <property type="protein sequence ID" value="GFY05304.1"/>
    <property type="molecule type" value="Genomic_DNA"/>
</dbReference>
<protein>
    <submittedName>
        <fullName evidence="1">Uncharacterized protein</fullName>
    </submittedName>
</protein>
<reference evidence="1" key="1">
    <citation type="submission" date="2020-08" db="EMBL/GenBank/DDBJ databases">
        <title>Multicomponent nature underlies the extraordinary mechanical properties of spider dragline silk.</title>
        <authorList>
            <person name="Kono N."/>
            <person name="Nakamura H."/>
            <person name="Mori M."/>
            <person name="Yoshida Y."/>
            <person name="Ohtoshi R."/>
            <person name="Malay A.D."/>
            <person name="Moran D.A.P."/>
            <person name="Tomita M."/>
            <person name="Numata K."/>
            <person name="Arakawa K."/>
        </authorList>
    </citation>
    <scope>NUCLEOTIDE SEQUENCE</scope>
</reference>
<dbReference type="Proteomes" id="UP000887159">
    <property type="component" value="Unassembled WGS sequence"/>
</dbReference>
<gene>
    <name evidence="1" type="ORF">TNCV_2207501</name>
</gene>
<dbReference type="AlphaFoldDB" id="A0A8X6VFB1"/>
<name>A0A8X6VFB1_TRICX</name>
<comment type="caution">
    <text evidence="1">The sequence shown here is derived from an EMBL/GenBank/DDBJ whole genome shotgun (WGS) entry which is preliminary data.</text>
</comment>
<evidence type="ECO:0000313" key="2">
    <source>
        <dbReference type="Proteomes" id="UP000887159"/>
    </source>
</evidence>
<accession>A0A8X6VFB1</accession>
<sequence length="126" mass="14611">MHFKRPQVEYRRSLIVPLSRLQSFLTGKPYGSASLLPISINSFRAEVYRDRDYLCRRTIWKFYHSTLRTHFLVFLLHKRMATSASPPTCVRECKNGRSSKALLKIFAKKAIWGIYSSRGVGEVKEG</sequence>
<organism evidence="1 2">
    <name type="scientific">Trichonephila clavipes</name>
    <name type="common">Golden silk orbweaver</name>
    <name type="synonym">Nephila clavipes</name>
    <dbReference type="NCBI Taxonomy" id="2585209"/>
    <lineage>
        <taxon>Eukaryota</taxon>
        <taxon>Metazoa</taxon>
        <taxon>Ecdysozoa</taxon>
        <taxon>Arthropoda</taxon>
        <taxon>Chelicerata</taxon>
        <taxon>Arachnida</taxon>
        <taxon>Araneae</taxon>
        <taxon>Araneomorphae</taxon>
        <taxon>Entelegynae</taxon>
        <taxon>Araneoidea</taxon>
        <taxon>Nephilidae</taxon>
        <taxon>Trichonephila</taxon>
    </lineage>
</organism>
<evidence type="ECO:0000313" key="1">
    <source>
        <dbReference type="EMBL" id="GFY05304.1"/>
    </source>
</evidence>